<gene>
    <name evidence="3" type="ORF">PINE0816_LOCUS19266</name>
</gene>
<evidence type="ECO:0000313" key="3">
    <source>
        <dbReference type="EMBL" id="CAD8423108.1"/>
    </source>
</evidence>
<organism evidence="3">
    <name type="scientific">Proboscia inermis</name>
    <dbReference type="NCBI Taxonomy" id="420281"/>
    <lineage>
        <taxon>Eukaryota</taxon>
        <taxon>Sar</taxon>
        <taxon>Stramenopiles</taxon>
        <taxon>Ochrophyta</taxon>
        <taxon>Bacillariophyta</taxon>
        <taxon>Coscinodiscophyceae</taxon>
        <taxon>Rhizosoleniophycidae</taxon>
        <taxon>Rhizosoleniales</taxon>
        <taxon>Rhizosoleniaceae</taxon>
        <taxon>Proboscia</taxon>
    </lineage>
</organism>
<proteinExistence type="predicted"/>
<feature type="transmembrane region" description="Helical" evidence="2">
    <location>
        <begin position="109"/>
        <end position="129"/>
    </location>
</feature>
<keyword evidence="2" id="KW-0472">Membrane</keyword>
<protein>
    <submittedName>
        <fullName evidence="3">Uncharacterized protein</fullName>
    </submittedName>
</protein>
<dbReference type="AlphaFoldDB" id="A0A7S0CIS7"/>
<keyword evidence="2" id="KW-0812">Transmembrane</keyword>
<dbReference type="EMBL" id="HBEL01041372">
    <property type="protein sequence ID" value="CAD8423108.1"/>
    <property type="molecule type" value="Transcribed_RNA"/>
</dbReference>
<sequence length="162" mass="18767">MVSVSKDFEILGPAISSANSTNKKGANYKKKKQRNSYTLVYREEMHNINDNHDGIKDQETGEVTILMKKINLYSRTYRTQSNKLSSYINARRPQISTIRESSFVTWQGVLSIVLGFLSVMVCLLAGQFWDPTGDDKLHRDRRIRQNRKYDPINGSRRSDKKY</sequence>
<reference evidence="3" key="1">
    <citation type="submission" date="2021-01" db="EMBL/GenBank/DDBJ databases">
        <authorList>
            <person name="Corre E."/>
            <person name="Pelletier E."/>
            <person name="Niang G."/>
            <person name="Scheremetjew M."/>
            <person name="Finn R."/>
            <person name="Kale V."/>
            <person name="Holt S."/>
            <person name="Cochrane G."/>
            <person name="Meng A."/>
            <person name="Brown T."/>
            <person name="Cohen L."/>
        </authorList>
    </citation>
    <scope>NUCLEOTIDE SEQUENCE</scope>
    <source>
        <strain evidence="3">CCAP1064/1</strain>
    </source>
</reference>
<feature type="region of interest" description="Disordered" evidence="1">
    <location>
        <begin position="139"/>
        <end position="162"/>
    </location>
</feature>
<accession>A0A7S0CIS7</accession>
<evidence type="ECO:0000256" key="1">
    <source>
        <dbReference type="SAM" id="MobiDB-lite"/>
    </source>
</evidence>
<keyword evidence="2" id="KW-1133">Transmembrane helix</keyword>
<name>A0A7S0CIS7_9STRA</name>
<evidence type="ECO:0000256" key="2">
    <source>
        <dbReference type="SAM" id="Phobius"/>
    </source>
</evidence>